<evidence type="ECO:0000313" key="1">
    <source>
        <dbReference type="EMBL" id="JAP06534.1"/>
    </source>
</evidence>
<reference evidence="1" key="1">
    <citation type="submission" date="2015-12" db="EMBL/GenBank/DDBJ databases">
        <title>Gene expression during late stages of embryo sac development: a critical building block for successful pollen-pistil interactions.</title>
        <authorList>
            <person name="Liu Y."/>
            <person name="Joly V."/>
            <person name="Sabar M."/>
            <person name="Matton D.P."/>
        </authorList>
    </citation>
    <scope>NUCLEOTIDE SEQUENCE</scope>
</reference>
<dbReference type="EMBL" id="GEDG01040991">
    <property type="protein sequence ID" value="JAP06534.1"/>
    <property type="molecule type" value="Transcribed_RNA"/>
</dbReference>
<dbReference type="AlphaFoldDB" id="A0A0V0GGP8"/>
<feature type="non-terminal residue" evidence="1">
    <location>
        <position position="1"/>
    </location>
</feature>
<name>A0A0V0GGP8_SOLCH</name>
<organism evidence="1">
    <name type="scientific">Solanum chacoense</name>
    <name type="common">Chaco potato</name>
    <dbReference type="NCBI Taxonomy" id="4108"/>
    <lineage>
        <taxon>Eukaryota</taxon>
        <taxon>Viridiplantae</taxon>
        <taxon>Streptophyta</taxon>
        <taxon>Embryophyta</taxon>
        <taxon>Tracheophyta</taxon>
        <taxon>Spermatophyta</taxon>
        <taxon>Magnoliopsida</taxon>
        <taxon>eudicotyledons</taxon>
        <taxon>Gunneridae</taxon>
        <taxon>Pentapetalae</taxon>
        <taxon>asterids</taxon>
        <taxon>lamiids</taxon>
        <taxon>Solanales</taxon>
        <taxon>Solanaceae</taxon>
        <taxon>Solanoideae</taxon>
        <taxon>Solaneae</taxon>
        <taxon>Solanum</taxon>
    </lineage>
</organism>
<accession>A0A0V0GGP8</accession>
<proteinExistence type="predicted"/>
<sequence length="79" mass="9452">ECYINSGWQLHFRRNFNDWEMDDISHLSHLLDPITLEGNKLNSLIWTTIEDGSFSVKSSYTLLQKQLGHWDLTWPWKML</sequence>
<protein>
    <submittedName>
        <fullName evidence="1">Putative ovule protein</fullName>
    </submittedName>
</protein>